<evidence type="ECO:0000313" key="2">
    <source>
        <dbReference type="EMBL" id="GAA4410787.1"/>
    </source>
</evidence>
<dbReference type="Proteomes" id="UP001500945">
    <property type="component" value="Unassembled WGS sequence"/>
</dbReference>
<evidence type="ECO:0000313" key="3">
    <source>
        <dbReference type="Proteomes" id="UP001500945"/>
    </source>
</evidence>
<comment type="caution">
    <text evidence="2">The sequence shown here is derived from an EMBL/GenBank/DDBJ whole genome shotgun (WGS) entry which is preliminary data.</text>
</comment>
<organism evidence="2 3">
    <name type="scientific">Fodinibacter luteus</name>
    <dbReference type="NCBI Taxonomy" id="552064"/>
    <lineage>
        <taxon>Bacteria</taxon>
        <taxon>Bacillati</taxon>
        <taxon>Actinomycetota</taxon>
        <taxon>Actinomycetes</taxon>
        <taxon>Micrococcales</taxon>
        <taxon>Intrasporangiaceae</taxon>
        <taxon>Fodinibacter (ex Wang et al. 2009)</taxon>
    </lineage>
</organism>
<name>A0ABP8KN08_9MICO</name>
<gene>
    <name evidence="2" type="ORF">GCM10023168_30850</name>
</gene>
<sequence>MWPSTNIDGHSTVTGPLPTIRTWRAPSRVRTDMADRPADVLVGVLVVVDIVGLLSSCRIY</sequence>
<evidence type="ECO:0000256" key="1">
    <source>
        <dbReference type="SAM" id="Phobius"/>
    </source>
</evidence>
<protein>
    <submittedName>
        <fullName evidence="2">Uncharacterized protein</fullName>
    </submittedName>
</protein>
<accession>A0ABP8KN08</accession>
<proteinExistence type="predicted"/>
<keyword evidence="3" id="KW-1185">Reference proteome</keyword>
<keyword evidence="1" id="KW-0472">Membrane</keyword>
<keyword evidence="1" id="KW-1133">Transmembrane helix</keyword>
<keyword evidence="1" id="KW-0812">Transmembrane</keyword>
<reference evidence="3" key="1">
    <citation type="journal article" date="2019" name="Int. J. Syst. Evol. Microbiol.">
        <title>The Global Catalogue of Microorganisms (GCM) 10K type strain sequencing project: providing services to taxonomists for standard genome sequencing and annotation.</title>
        <authorList>
            <consortium name="The Broad Institute Genomics Platform"/>
            <consortium name="The Broad Institute Genome Sequencing Center for Infectious Disease"/>
            <person name="Wu L."/>
            <person name="Ma J."/>
        </authorList>
    </citation>
    <scope>NUCLEOTIDE SEQUENCE [LARGE SCALE GENOMIC DNA]</scope>
    <source>
        <strain evidence="3">JCM 17809</strain>
    </source>
</reference>
<feature type="transmembrane region" description="Helical" evidence="1">
    <location>
        <begin position="40"/>
        <end position="59"/>
    </location>
</feature>
<dbReference type="EMBL" id="BAABGM010000020">
    <property type="protein sequence ID" value="GAA4410787.1"/>
    <property type="molecule type" value="Genomic_DNA"/>
</dbReference>